<feature type="transmembrane region" description="Helical" evidence="1">
    <location>
        <begin position="46"/>
        <end position="65"/>
    </location>
</feature>
<feature type="transmembrane region" description="Helical" evidence="1">
    <location>
        <begin position="176"/>
        <end position="197"/>
    </location>
</feature>
<protein>
    <submittedName>
        <fullName evidence="2">Uncharacterized protein</fullName>
    </submittedName>
</protein>
<keyword evidence="1" id="KW-1133">Transmembrane helix</keyword>
<feature type="transmembrane region" description="Helical" evidence="1">
    <location>
        <begin position="141"/>
        <end position="164"/>
    </location>
</feature>
<evidence type="ECO:0000256" key="1">
    <source>
        <dbReference type="SAM" id="Phobius"/>
    </source>
</evidence>
<proteinExistence type="predicted"/>
<keyword evidence="1" id="KW-0472">Membrane</keyword>
<organism evidence="2">
    <name type="scientific">marine metagenome</name>
    <dbReference type="NCBI Taxonomy" id="408172"/>
    <lineage>
        <taxon>unclassified sequences</taxon>
        <taxon>metagenomes</taxon>
        <taxon>ecological metagenomes</taxon>
    </lineage>
</organism>
<evidence type="ECO:0000313" key="2">
    <source>
        <dbReference type="EMBL" id="SVA01499.1"/>
    </source>
</evidence>
<gene>
    <name evidence="2" type="ORF">METZ01_LOCUS54353</name>
</gene>
<dbReference type="AlphaFoldDB" id="A0A381SDC9"/>
<dbReference type="EMBL" id="UINC01002909">
    <property type="protein sequence ID" value="SVA01499.1"/>
    <property type="molecule type" value="Genomic_DNA"/>
</dbReference>
<reference evidence="2" key="1">
    <citation type="submission" date="2018-05" db="EMBL/GenBank/DDBJ databases">
        <authorList>
            <person name="Lanie J.A."/>
            <person name="Ng W.-L."/>
            <person name="Kazmierczak K.M."/>
            <person name="Andrzejewski T.M."/>
            <person name="Davidsen T.M."/>
            <person name="Wayne K.J."/>
            <person name="Tettelin H."/>
            <person name="Glass J.I."/>
            <person name="Rusch D."/>
            <person name="Podicherti R."/>
            <person name="Tsui H.-C.T."/>
            <person name="Winkler M.E."/>
        </authorList>
    </citation>
    <scope>NUCLEOTIDE SEQUENCE</scope>
</reference>
<sequence>MKDDPLDVRQAIADVALLRRVLHQIEQKRTDQESAGLFGTTLNANMLLQGGALCIALALAIVEIFSDNVISRAMILGNESLDLRLAGIGIVALMLLGMITALYFVLWRAARHNGEEFGAYIARNFRYARHVSYLSDLLMKFVAVALVLLAGQSQWVAPLLMAFTGDYLLQGRLFTLPTKAAVALGVVCIGGALLQFLSHSDSLLIPLAVFSVISAFSVGRLIHLYQNQGGSTA</sequence>
<feature type="transmembrane region" description="Helical" evidence="1">
    <location>
        <begin position="203"/>
        <end position="222"/>
    </location>
</feature>
<name>A0A381SDC9_9ZZZZ</name>
<accession>A0A381SDC9</accession>
<keyword evidence="1" id="KW-0812">Transmembrane</keyword>
<feature type="transmembrane region" description="Helical" evidence="1">
    <location>
        <begin position="85"/>
        <end position="106"/>
    </location>
</feature>